<feature type="non-terminal residue" evidence="1">
    <location>
        <position position="1"/>
    </location>
</feature>
<dbReference type="AlphaFoldDB" id="A0AAN9ACX8"/>
<accession>A0AAN9ACX8</accession>
<name>A0AAN9ACX8_HALRR</name>
<proteinExistence type="predicted"/>
<evidence type="ECO:0000313" key="2">
    <source>
        <dbReference type="Proteomes" id="UP001381693"/>
    </source>
</evidence>
<keyword evidence="2" id="KW-1185">Reference proteome</keyword>
<protein>
    <submittedName>
        <fullName evidence="1">Uncharacterized protein</fullName>
    </submittedName>
</protein>
<organism evidence="1 2">
    <name type="scientific">Halocaridina rubra</name>
    <name type="common">Hawaiian red shrimp</name>
    <dbReference type="NCBI Taxonomy" id="373956"/>
    <lineage>
        <taxon>Eukaryota</taxon>
        <taxon>Metazoa</taxon>
        <taxon>Ecdysozoa</taxon>
        <taxon>Arthropoda</taxon>
        <taxon>Crustacea</taxon>
        <taxon>Multicrustacea</taxon>
        <taxon>Malacostraca</taxon>
        <taxon>Eumalacostraca</taxon>
        <taxon>Eucarida</taxon>
        <taxon>Decapoda</taxon>
        <taxon>Pleocyemata</taxon>
        <taxon>Caridea</taxon>
        <taxon>Atyoidea</taxon>
        <taxon>Atyidae</taxon>
        <taxon>Halocaridina</taxon>
    </lineage>
</organism>
<dbReference type="Proteomes" id="UP001381693">
    <property type="component" value="Unassembled WGS sequence"/>
</dbReference>
<reference evidence="1 2" key="1">
    <citation type="submission" date="2023-11" db="EMBL/GenBank/DDBJ databases">
        <title>Halocaridina rubra genome assembly.</title>
        <authorList>
            <person name="Smith C."/>
        </authorList>
    </citation>
    <scope>NUCLEOTIDE SEQUENCE [LARGE SCALE GENOMIC DNA]</scope>
    <source>
        <strain evidence="1">EP-1</strain>
        <tissue evidence="1">Whole</tissue>
    </source>
</reference>
<comment type="caution">
    <text evidence="1">The sequence shown here is derived from an EMBL/GenBank/DDBJ whole genome shotgun (WGS) entry which is preliminary data.</text>
</comment>
<sequence>LESGRTHQQVLPLPFPTSLDKGSFSEWSLYLASNWKKSEIARTNLLTATGYTYTPSLKGVHDKNRGTYWTNEYNAIV</sequence>
<evidence type="ECO:0000313" key="1">
    <source>
        <dbReference type="EMBL" id="KAK7083843.1"/>
    </source>
</evidence>
<dbReference type="EMBL" id="JAXCGZ010002487">
    <property type="protein sequence ID" value="KAK7083843.1"/>
    <property type="molecule type" value="Genomic_DNA"/>
</dbReference>
<gene>
    <name evidence="1" type="ORF">SK128_017356</name>
</gene>